<organism evidence="12 13">
    <name type="scientific">Candidatus Kerfeldbacteria bacterium CG08_land_8_20_14_0_20_42_7</name>
    <dbReference type="NCBI Taxonomy" id="2014245"/>
    <lineage>
        <taxon>Bacteria</taxon>
        <taxon>Candidatus Kerfeldiibacteriota</taxon>
    </lineage>
</organism>
<protein>
    <submittedName>
        <fullName evidence="12">Multidrug ABC transporter ATP-binding protein</fullName>
    </submittedName>
</protein>
<dbReference type="GO" id="GO:0005524">
    <property type="term" value="F:ATP binding"/>
    <property type="evidence" value="ECO:0007669"/>
    <property type="project" value="UniProtKB-KW"/>
</dbReference>
<dbReference type="FunFam" id="3.40.50.300:FF:000221">
    <property type="entry name" value="Multidrug ABC transporter ATP-binding protein"/>
    <property type="match status" value="1"/>
</dbReference>
<dbReference type="InterPro" id="IPR003593">
    <property type="entry name" value="AAA+_ATPase"/>
</dbReference>
<evidence type="ECO:0000256" key="2">
    <source>
        <dbReference type="ARBA" id="ARBA00022448"/>
    </source>
</evidence>
<feature type="domain" description="ABC transporter" evidence="10">
    <location>
        <begin position="333"/>
        <end position="568"/>
    </location>
</feature>
<feature type="transmembrane region" description="Helical" evidence="9">
    <location>
        <begin position="278"/>
        <end position="296"/>
    </location>
</feature>
<keyword evidence="8 9" id="KW-0472">Membrane</keyword>
<dbReference type="GO" id="GO:0005886">
    <property type="term" value="C:plasma membrane"/>
    <property type="evidence" value="ECO:0007669"/>
    <property type="project" value="UniProtKB-SubCell"/>
</dbReference>
<keyword evidence="5" id="KW-0547">Nucleotide-binding</keyword>
<dbReference type="CDD" id="cd18548">
    <property type="entry name" value="ABC_6TM_Tm287_like"/>
    <property type="match status" value="1"/>
</dbReference>
<dbReference type="PROSITE" id="PS00211">
    <property type="entry name" value="ABC_TRANSPORTER_1"/>
    <property type="match status" value="1"/>
</dbReference>
<proteinExistence type="predicted"/>
<evidence type="ECO:0000313" key="12">
    <source>
        <dbReference type="EMBL" id="PIS41382.1"/>
    </source>
</evidence>
<dbReference type="InterPro" id="IPR027417">
    <property type="entry name" value="P-loop_NTPase"/>
</dbReference>
<keyword evidence="6 12" id="KW-0067">ATP-binding</keyword>
<dbReference type="InterPro" id="IPR011527">
    <property type="entry name" value="ABC1_TM_dom"/>
</dbReference>
<dbReference type="SUPFAM" id="SSF52540">
    <property type="entry name" value="P-loop containing nucleoside triphosphate hydrolases"/>
    <property type="match status" value="1"/>
</dbReference>
<comment type="caution">
    <text evidence="12">The sequence shown here is derived from an EMBL/GenBank/DDBJ whole genome shotgun (WGS) entry which is preliminary data.</text>
</comment>
<evidence type="ECO:0000256" key="9">
    <source>
        <dbReference type="SAM" id="Phobius"/>
    </source>
</evidence>
<accession>A0A2H0YUH0</accession>
<dbReference type="InterPro" id="IPR003439">
    <property type="entry name" value="ABC_transporter-like_ATP-bd"/>
</dbReference>
<feature type="transmembrane region" description="Helical" evidence="9">
    <location>
        <begin position="158"/>
        <end position="178"/>
    </location>
</feature>
<evidence type="ECO:0000256" key="5">
    <source>
        <dbReference type="ARBA" id="ARBA00022741"/>
    </source>
</evidence>
<evidence type="ECO:0000256" key="8">
    <source>
        <dbReference type="ARBA" id="ARBA00023136"/>
    </source>
</evidence>
<dbReference type="Pfam" id="PF00005">
    <property type="entry name" value="ABC_tran"/>
    <property type="match status" value="1"/>
</dbReference>
<comment type="subcellular location">
    <subcellularLocation>
        <location evidence="1">Cell membrane</location>
        <topology evidence="1">Multi-pass membrane protein</topology>
    </subcellularLocation>
</comment>
<evidence type="ECO:0000256" key="3">
    <source>
        <dbReference type="ARBA" id="ARBA00022475"/>
    </source>
</evidence>
<feature type="transmembrane region" description="Helical" evidence="9">
    <location>
        <begin position="12"/>
        <end position="32"/>
    </location>
</feature>
<keyword evidence="3" id="KW-1003">Cell membrane</keyword>
<evidence type="ECO:0000259" key="11">
    <source>
        <dbReference type="PROSITE" id="PS50929"/>
    </source>
</evidence>
<dbReference type="Proteomes" id="UP000228711">
    <property type="component" value="Unassembled WGS sequence"/>
</dbReference>
<dbReference type="Gene3D" id="3.40.50.300">
    <property type="entry name" value="P-loop containing nucleotide triphosphate hydrolases"/>
    <property type="match status" value="1"/>
</dbReference>
<dbReference type="PROSITE" id="PS50893">
    <property type="entry name" value="ABC_TRANSPORTER_2"/>
    <property type="match status" value="1"/>
</dbReference>
<dbReference type="PROSITE" id="PS50929">
    <property type="entry name" value="ABC_TM1F"/>
    <property type="match status" value="1"/>
</dbReference>
<dbReference type="Pfam" id="PF00664">
    <property type="entry name" value="ABC_membrane"/>
    <property type="match status" value="1"/>
</dbReference>
<feature type="transmembrane region" description="Helical" evidence="9">
    <location>
        <begin position="125"/>
        <end position="146"/>
    </location>
</feature>
<dbReference type="PANTHER" id="PTHR43394">
    <property type="entry name" value="ATP-DEPENDENT PERMEASE MDL1, MITOCHONDRIAL"/>
    <property type="match status" value="1"/>
</dbReference>
<feature type="transmembrane region" description="Helical" evidence="9">
    <location>
        <begin position="235"/>
        <end position="258"/>
    </location>
</feature>
<evidence type="ECO:0000256" key="7">
    <source>
        <dbReference type="ARBA" id="ARBA00022989"/>
    </source>
</evidence>
<dbReference type="InterPro" id="IPR036640">
    <property type="entry name" value="ABC1_TM_sf"/>
</dbReference>
<evidence type="ECO:0000256" key="4">
    <source>
        <dbReference type="ARBA" id="ARBA00022692"/>
    </source>
</evidence>
<dbReference type="EMBL" id="PEXV01000114">
    <property type="protein sequence ID" value="PIS41382.1"/>
    <property type="molecule type" value="Genomic_DNA"/>
</dbReference>
<evidence type="ECO:0000256" key="6">
    <source>
        <dbReference type="ARBA" id="ARBA00022840"/>
    </source>
</evidence>
<feature type="transmembrane region" description="Helical" evidence="9">
    <location>
        <begin position="52"/>
        <end position="77"/>
    </location>
</feature>
<dbReference type="Gene3D" id="1.20.1560.10">
    <property type="entry name" value="ABC transporter type 1, transmembrane domain"/>
    <property type="match status" value="1"/>
</dbReference>
<evidence type="ECO:0000259" key="10">
    <source>
        <dbReference type="PROSITE" id="PS50893"/>
    </source>
</evidence>
<evidence type="ECO:0000256" key="1">
    <source>
        <dbReference type="ARBA" id="ARBA00004651"/>
    </source>
</evidence>
<keyword evidence="7 9" id="KW-1133">Transmembrane helix</keyword>
<gene>
    <name evidence="12" type="ORF">COT25_03365</name>
</gene>
<dbReference type="SUPFAM" id="SSF90123">
    <property type="entry name" value="ABC transporter transmembrane region"/>
    <property type="match status" value="1"/>
</dbReference>
<dbReference type="AlphaFoldDB" id="A0A2H0YUH0"/>
<evidence type="ECO:0000313" key="13">
    <source>
        <dbReference type="Proteomes" id="UP000228711"/>
    </source>
</evidence>
<name>A0A2H0YUH0_9BACT</name>
<feature type="domain" description="ABC transmembrane type-1" evidence="11">
    <location>
        <begin position="17"/>
        <end position="298"/>
    </location>
</feature>
<keyword evidence="2" id="KW-0813">Transport</keyword>
<dbReference type="GO" id="GO:0015421">
    <property type="term" value="F:ABC-type oligopeptide transporter activity"/>
    <property type="evidence" value="ECO:0007669"/>
    <property type="project" value="TreeGrafter"/>
</dbReference>
<dbReference type="InterPro" id="IPR039421">
    <property type="entry name" value="Type_1_exporter"/>
</dbReference>
<keyword evidence="4 9" id="KW-0812">Transmembrane</keyword>
<dbReference type="GO" id="GO:0016887">
    <property type="term" value="F:ATP hydrolysis activity"/>
    <property type="evidence" value="ECO:0007669"/>
    <property type="project" value="InterPro"/>
</dbReference>
<dbReference type="InterPro" id="IPR017871">
    <property type="entry name" value="ABC_transporter-like_CS"/>
</dbReference>
<reference evidence="13" key="1">
    <citation type="submission" date="2017-09" db="EMBL/GenBank/DDBJ databases">
        <title>Depth-based differentiation of microbial function through sediment-hosted aquifers and enrichment of novel symbionts in the deep terrestrial subsurface.</title>
        <authorList>
            <person name="Probst A.J."/>
            <person name="Ladd B."/>
            <person name="Jarett J.K."/>
            <person name="Geller-Mcgrath D.E."/>
            <person name="Sieber C.M.K."/>
            <person name="Emerson J.B."/>
            <person name="Anantharaman K."/>
            <person name="Thomas B.C."/>
            <person name="Malmstrom R."/>
            <person name="Stieglmeier M."/>
            <person name="Klingl A."/>
            <person name="Woyke T."/>
            <person name="Ryan C.M."/>
            <person name="Banfield J.F."/>
        </authorList>
    </citation>
    <scope>NUCLEOTIDE SEQUENCE [LARGE SCALE GENOMIC DNA]</scope>
</reference>
<dbReference type="SMART" id="SM00382">
    <property type="entry name" value="AAA"/>
    <property type="match status" value="1"/>
</dbReference>
<sequence length="592" mass="65312">MKQLFKYFKPYIWQFCVLLVMVYLMVMATLALPDYMAIIINKGIILSDMSVVWHNGWIMLFYALGAAAASIVVGWFASRIAAGFSRDIRAATFAKVESFSLHEFNTFSTASLITRSTNDVQQIQMVLTMLLRMALMAPIMGVWAIIRAYQNAPSMTWLMALAVGVLIAIVVTLFTIAIPRFKKLQKLVDRLNLVSREILTGLRVIRAFNREKIEEKKFDIANVELTKANLFVNRLLVIMQPVMILIMNLTTVAVIWYGAHLVDLGNLQIGQMLAFMQYAVQAIFAFLLITIVFIMVPRAAVSVERIAKVLATEATITDPKNPIDVSRLHGGKIEFNHVTFSYAGADEPIVRDVSFTAVPGQTTAIIGSTGSGKSTLINLIPRFYDVTDGSVKIDGVDVRHMRMEDVYSKIGYIPQKGVLFSGTVASNIKYGAPNATTEEVATSIEISQAKEFIDQLDGGHEAEISQGGVNVSGGQKQRLSIARAIIRKPEIFIFDDSFSALDFTTDAKLRDALTVATQQKTVLIVAQRISTIMNAEKIIVLDEGRVVGEGTHQDLLATCSVYKEIASSQLSEEELRGNKSSTITPVAAQESV</sequence>
<dbReference type="PANTHER" id="PTHR43394:SF1">
    <property type="entry name" value="ATP-BINDING CASSETTE SUB-FAMILY B MEMBER 10, MITOCHONDRIAL"/>
    <property type="match status" value="1"/>
</dbReference>